<comment type="catalytic activity">
    <reaction evidence="10">
        <text>an acyl-CoA + a 1,2-diacyl-sn-glycerol = a triacyl-sn-glycerol + CoA</text>
        <dbReference type="Rhea" id="RHEA:10868"/>
        <dbReference type="ChEBI" id="CHEBI:17815"/>
        <dbReference type="ChEBI" id="CHEBI:57287"/>
        <dbReference type="ChEBI" id="CHEBI:58342"/>
        <dbReference type="ChEBI" id="CHEBI:64615"/>
        <dbReference type="EC" id="2.3.1.20"/>
    </reaction>
</comment>
<feature type="domain" description="O-acyltransferase WSD1-like N-terminal" evidence="11">
    <location>
        <begin position="9"/>
        <end position="285"/>
    </location>
</feature>
<comment type="similarity">
    <text evidence="3">Belongs to the long-chain O-acyltransferase family.</text>
</comment>
<proteinExistence type="inferred from homology"/>
<keyword evidence="9" id="KW-0012">Acyltransferase</keyword>
<dbReference type="NCBIfam" id="TIGR02946">
    <property type="entry name" value="acyl_WS_DGAT"/>
    <property type="match status" value="1"/>
</dbReference>
<dbReference type="InterPro" id="IPR045034">
    <property type="entry name" value="O-acyltransferase_WSD1-like"/>
</dbReference>
<evidence type="ECO:0000313" key="14">
    <source>
        <dbReference type="Proteomes" id="UP001379945"/>
    </source>
</evidence>
<dbReference type="InterPro" id="IPR009721">
    <property type="entry name" value="O-acyltransferase_WSD1_C"/>
</dbReference>
<keyword evidence="5" id="KW-0444">Lipid biosynthesis</keyword>
<keyword evidence="8" id="KW-0443">Lipid metabolism</keyword>
<evidence type="ECO:0000259" key="11">
    <source>
        <dbReference type="Pfam" id="PF03007"/>
    </source>
</evidence>
<dbReference type="InterPro" id="IPR014292">
    <property type="entry name" value="Acyl_transf_WS/DGAT"/>
</dbReference>
<evidence type="ECO:0000256" key="6">
    <source>
        <dbReference type="ARBA" id="ARBA00022679"/>
    </source>
</evidence>
<evidence type="ECO:0000256" key="10">
    <source>
        <dbReference type="ARBA" id="ARBA00048109"/>
    </source>
</evidence>
<dbReference type="RefSeq" id="WP_341397572.1">
    <property type="nucleotide sequence ID" value="NZ_JBBUTI010000002.1"/>
</dbReference>
<organism evidence="13 14">
    <name type="scientific">Ideonella margarita</name>
    <dbReference type="NCBI Taxonomy" id="2984191"/>
    <lineage>
        <taxon>Bacteria</taxon>
        <taxon>Pseudomonadati</taxon>
        <taxon>Pseudomonadota</taxon>
        <taxon>Betaproteobacteria</taxon>
        <taxon>Burkholderiales</taxon>
        <taxon>Sphaerotilaceae</taxon>
        <taxon>Ideonella</taxon>
    </lineage>
</organism>
<comment type="caution">
    <text evidence="13">The sequence shown here is derived from an EMBL/GenBank/DDBJ whole genome shotgun (WGS) entry which is preliminary data.</text>
</comment>
<dbReference type="InterPro" id="IPR023213">
    <property type="entry name" value="CAT-like_dom_sf"/>
</dbReference>
<evidence type="ECO:0000259" key="12">
    <source>
        <dbReference type="Pfam" id="PF06974"/>
    </source>
</evidence>
<protein>
    <recommendedName>
        <fullName evidence="4">diacylglycerol O-acyltransferase</fullName>
        <ecNumber evidence="4">2.3.1.20</ecNumber>
    </recommendedName>
</protein>
<evidence type="ECO:0000256" key="4">
    <source>
        <dbReference type="ARBA" id="ARBA00013244"/>
    </source>
</evidence>
<reference evidence="13 14" key="1">
    <citation type="submission" date="2024-04" db="EMBL/GenBank/DDBJ databases">
        <title>Novel species of the genus Ideonella isolated from streams.</title>
        <authorList>
            <person name="Lu H."/>
        </authorList>
    </citation>
    <scope>NUCLEOTIDE SEQUENCE [LARGE SCALE GENOMIC DNA]</scope>
    <source>
        <strain evidence="13 14">LYT19W</strain>
    </source>
</reference>
<keyword evidence="6" id="KW-0808">Transferase</keyword>
<evidence type="ECO:0000256" key="9">
    <source>
        <dbReference type="ARBA" id="ARBA00023315"/>
    </source>
</evidence>
<dbReference type="PANTHER" id="PTHR31650:SF1">
    <property type="entry name" value="WAX ESTER SYNTHASE_DIACYLGLYCEROL ACYLTRANSFERASE 4-RELATED"/>
    <property type="match status" value="1"/>
</dbReference>
<evidence type="ECO:0000256" key="5">
    <source>
        <dbReference type="ARBA" id="ARBA00022516"/>
    </source>
</evidence>
<evidence type="ECO:0000256" key="8">
    <source>
        <dbReference type="ARBA" id="ARBA00023098"/>
    </source>
</evidence>
<dbReference type="Pfam" id="PF06974">
    <property type="entry name" value="WS_DGAT_C"/>
    <property type="match status" value="1"/>
</dbReference>
<comment type="pathway">
    <text evidence="1">Glycerolipid metabolism; triacylglycerol biosynthesis.</text>
</comment>
<feature type="domain" description="O-acyltransferase WSD1 C-terminal" evidence="12">
    <location>
        <begin position="328"/>
        <end position="469"/>
    </location>
</feature>
<sequence length="492" mass="53387">MPAPVNERMSRVDTAWLRMDNEANLMMIVGVWLIEPGLDIAALRERVAERLLRYDRFRQRVVEDAMGAHWVEDKTFDLDAHVVPEQLHPARGQSRMDALKARVGVLSMTPLNPERPLWQIQLVEQLDPDSGISQSAFIVRVHHCIGDGIALISVMLSITDGGAPPPQRKRRHKEEDAEHDWLSDALIKPMADLTIKAIGLTGGGVAKSMEMMAHPEQPLVGSLEAAKVGYQVISDAASLALMPDDSHTRLKGKATPGKVVAWGEPLALDDVKAVGQALGASINDVLLTCVAGAIGGYLRSKGEDPTGKEIRAMVPVNLRPLEDAWKLGNRFGLVPLVLPIGIANPVERLAAVRARMNDLKGGYQPLLAFALLAVAGLLIKPMQHALLNLFAKKATAVMTNVPGPREALKFCDRTVKQVMFWVPQSGDIGVGVSILSYAGGVQFGLITDDTLCPDPDQIVERFQPEFEQLLYLSMMLPWGDGDGDGDGSGSAD</sequence>
<dbReference type="EMBL" id="JBBUTI010000002">
    <property type="protein sequence ID" value="MEK8045407.1"/>
    <property type="molecule type" value="Genomic_DNA"/>
</dbReference>
<dbReference type="EC" id="2.3.1.20" evidence="4"/>
<evidence type="ECO:0000313" key="13">
    <source>
        <dbReference type="EMBL" id="MEK8045407.1"/>
    </source>
</evidence>
<accession>A0ABU9C467</accession>
<dbReference type="Pfam" id="PF03007">
    <property type="entry name" value="WS_DGAT_cat"/>
    <property type="match status" value="1"/>
</dbReference>
<evidence type="ECO:0000256" key="1">
    <source>
        <dbReference type="ARBA" id="ARBA00004771"/>
    </source>
</evidence>
<name>A0ABU9C467_9BURK</name>
<keyword evidence="14" id="KW-1185">Reference proteome</keyword>
<evidence type="ECO:0000256" key="3">
    <source>
        <dbReference type="ARBA" id="ARBA00009587"/>
    </source>
</evidence>
<gene>
    <name evidence="13" type="ORF">AACH00_03495</name>
</gene>
<evidence type="ECO:0000256" key="2">
    <source>
        <dbReference type="ARBA" id="ARBA00005189"/>
    </source>
</evidence>
<dbReference type="InterPro" id="IPR004255">
    <property type="entry name" value="O-acyltransferase_WSD1_N"/>
</dbReference>
<comment type="pathway">
    <text evidence="2">Lipid metabolism.</text>
</comment>
<dbReference type="PANTHER" id="PTHR31650">
    <property type="entry name" value="O-ACYLTRANSFERASE (WSD1-LIKE) FAMILY PROTEIN"/>
    <property type="match status" value="1"/>
</dbReference>
<dbReference type="SUPFAM" id="SSF52777">
    <property type="entry name" value="CoA-dependent acyltransferases"/>
    <property type="match status" value="1"/>
</dbReference>
<evidence type="ECO:0000256" key="7">
    <source>
        <dbReference type="ARBA" id="ARBA00022798"/>
    </source>
</evidence>
<dbReference type="Gene3D" id="3.30.559.10">
    <property type="entry name" value="Chloramphenicol acetyltransferase-like domain"/>
    <property type="match status" value="1"/>
</dbReference>
<keyword evidence="7" id="KW-0319">Glycerol metabolism</keyword>
<dbReference type="Proteomes" id="UP001379945">
    <property type="component" value="Unassembled WGS sequence"/>
</dbReference>